<evidence type="ECO:0000256" key="1">
    <source>
        <dbReference type="SAM" id="Phobius"/>
    </source>
</evidence>
<name>A0A6M8SQ41_9NEIS</name>
<keyword evidence="1" id="KW-1133">Transmembrane helix</keyword>
<dbReference type="InterPro" id="IPR054653">
    <property type="entry name" value="EpsI_type_B_pred"/>
</dbReference>
<gene>
    <name evidence="3" type="primary">epsI</name>
    <name evidence="3" type="ORF">HQN60_09135</name>
</gene>
<evidence type="ECO:0000313" key="3">
    <source>
        <dbReference type="EMBL" id="QKJ66851.1"/>
    </source>
</evidence>
<evidence type="ECO:0000259" key="2">
    <source>
        <dbReference type="Pfam" id="PF11984"/>
    </source>
</evidence>
<keyword evidence="1" id="KW-0472">Membrane</keyword>
<dbReference type="Pfam" id="PF11984">
    <property type="entry name" value="DUF3485"/>
    <property type="match status" value="1"/>
</dbReference>
<protein>
    <submittedName>
        <fullName evidence="3">EpsI family protein</fullName>
    </submittedName>
</protein>
<dbReference type="NCBIfam" id="NF045609">
    <property type="entry name" value="EpsI_type_B"/>
    <property type="match status" value="1"/>
</dbReference>
<reference evidence="3 4" key="1">
    <citation type="submission" date="2020-05" db="EMBL/GenBank/DDBJ databases">
        <title>Complete genome sequence of Deefgea sp. D17.</title>
        <authorList>
            <person name="Bae J.-W."/>
            <person name="Han J.E."/>
        </authorList>
    </citation>
    <scope>NUCLEOTIDE SEQUENCE [LARGE SCALE GENOMIC DNA]</scope>
    <source>
        <strain evidence="3 4">D17</strain>
    </source>
</reference>
<organism evidence="3 4">
    <name type="scientific">Deefgea piscis</name>
    <dbReference type="NCBI Taxonomy" id="2739061"/>
    <lineage>
        <taxon>Bacteria</taxon>
        <taxon>Pseudomonadati</taxon>
        <taxon>Pseudomonadota</taxon>
        <taxon>Betaproteobacteria</taxon>
        <taxon>Neisseriales</taxon>
        <taxon>Chitinibacteraceae</taxon>
        <taxon>Deefgea</taxon>
    </lineage>
</organism>
<dbReference type="RefSeq" id="WP_173533354.1">
    <property type="nucleotide sequence ID" value="NZ_CP054143.1"/>
</dbReference>
<dbReference type="Proteomes" id="UP000504844">
    <property type="component" value="Chromosome"/>
</dbReference>
<evidence type="ECO:0000313" key="4">
    <source>
        <dbReference type="Proteomes" id="UP000504844"/>
    </source>
</evidence>
<accession>A0A6M8SQ41</accession>
<dbReference type="AlphaFoldDB" id="A0A6M8SQ41"/>
<proteinExistence type="predicted"/>
<keyword evidence="1" id="KW-0812">Transmembrane</keyword>
<sequence>MNNKLITHTILCFLMLFSALFTWYLTSKDSKINFSAPEKLAMTIPAKIGEWTEEVQNTNVVVNPELEASVNRLYSDVLSRTYVNNKGDRIMLVIAYGEDQREGNALHYPEVCYPAQGFVIDSSKDDSILIANKDLRVRRVMTNHSQERFEPVTYWTTLSGEVVRGNVEKKTKEIMKKWHGDVLDGYLIRVSTIDKNPQSAFSIQDSFIRELIKSLDKGMAARLAGDL</sequence>
<feature type="transmembrane region" description="Helical" evidence="1">
    <location>
        <begin position="6"/>
        <end position="25"/>
    </location>
</feature>
<keyword evidence="4" id="KW-1185">Reference proteome</keyword>
<dbReference type="EMBL" id="CP054143">
    <property type="protein sequence ID" value="QKJ66851.1"/>
    <property type="molecule type" value="Genomic_DNA"/>
</dbReference>
<dbReference type="KEGG" id="dee:HQN60_09135"/>
<dbReference type="NCBIfam" id="TIGR02914">
    <property type="entry name" value="EpsI_fam"/>
    <property type="match status" value="1"/>
</dbReference>
<feature type="domain" description="Methanolan biosynthesis EpsI" evidence="2">
    <location>
        <begin position="10"/>
        <end position="216"/>
    </location>
</feature>
<dbReference type="InterPro" id="IPR014263">
    <property type="entry name" value="Methanolan_biosynth_EpsI"/>
</dbReference>